<evidence type="ECO:0000313" key="1">
    <source>
        <dbReference type="EMBL" id="KIO08509.1"/>
    </source>
</evidence>
<reference evidence="1 2" key="1">
    <citation type="submission" date="2014-04" db="EMBL/GenBank/DDBJ databases">
        <authorList>
            <consortium name="DOE Joint Genome Institute"/>
            <person name="Kuo A."/>
            <person name="Kohler A."/>
            <person name="Costa M.D."/>
            <person name="Nagy L.G."/>
            <person name="Floudas D."/>
            <person name="Copeland A."/>
            <person name="Barry K.W."/>
            <person name="Cichocki N."/>
            <person name="Veneault-Fourrey C."/>
            <person name="LaButti K."/>
            <person name="Lindquist E.A."/>
            <person name="Lipzen A."/>
            <person name="Lundell T."/>
            <person name="Morin E."/>
            <person name="Murat C."/>
            <person name="Sun H."/>
            <person name="Tunlid A."/>
            <person name="Henrissat B."/>
            <person name="Grigoriev I.V."/>
            <person name="Hibbett D.S."/>
            <person name="Martin F."/>
            <person name="Nordberg H.P."/>
            <person name="Cantor M.N."/>
            <person name="Hua S.X."/>
        </authorList>
    </citation>
    <scope>NUCLEOTIDE SEQUENCE [LARGE SCALE GENOMIC DNA]</scope>
    <source>
        <strain evidence="1 2">Marx 270</strain>
    </source>
</reference>
<name>A0A0C3PJY8_PISTI</name>
<dbReference type="AlphaFoldDB" id="A0A0C3PJY8"/>
<protein>
    <submittedName>
        <fullName evidence="1">Uncharacterized protein</fullName>
    </submittedName>
</protein>
<proteinExistence type="predicted"/>
<dbReference type="EMBL" id="KN831957">
    <property type="protein sequence ID" value="KIO08509.1"/>
    <property type="molecule type" value="Genomic_DNA"/>
</dbReference>
<reference evidence="2" key="2">
    <citation type="submission" date="2015-01" db="EMBL/GenBank/DDBJ databases">
        <title>Evolutionary Origins and Diversification of the Mycorrhizal Mutualists.</title>
        <authorList>
            <consortium name="DOE Joint Genome Institute"/>
            <consortium name="Mycorrhizal Genomics Consortium"/>
            <person name="Kohler A."/>
            <person name="Kuo A."/>
            <person name="Nagy L.G."/>
            <person name="Floudas D."/>
            <person name="Copeland A."/>
            <person name="Barry K.W."/>
            <person name="Cichocki N."/>
            <person name="Veneault-Fourrey C."/>
            <person name="LaButti K."/>
            <person name="Lindquist E.A."/>
            <person name="Lipzen A."/>
            <person name="Lundell T."/>
            <person name="Morin E."/>
            <person name="Murat C."/>
            <person name="Riley R."/>
            <person name="Ohm R."/>
            <person name="Sun H."/>
            <person name="Tunlid A."/>
            <person name="Henrissat B."/>
            <person name="Grigoriev I.V."/>
            <person name="Hibbett D.S."/>
            <person name="Martin F."/>
        </authorList>
    </citation>
    <scope>NUCLEOTIDE SEQUENCE [LARGE SCALE GENOMIC DNA]</scope>
    <source>
        <strain evidence="2">Marx 270</strain>
    </source>
</reference>
<organism evidence="1 2">
    <name type="scientific">Pisolithus tinctorius Marx 270</name>
    <dbReference type="NCBI Taxonomy" id="870435"/>
    <lineage>
        <taxon>Eukaryota</taxon>
        <taxon>Fungi</taxon>
        <taxon>Dikarya</taxon>
        <taxon>Basidiomycota</taxon>
        <taxon>Agaricomycotina</taxon>
        <taxon>Agaricomycetes</taxon>
        <taxon>Agaricomycetidae</taxon>
        <taxon>Boletales</taxon>
        <taxon>Sclerodermatineae</taxon>
        <taxon>Pisolithaceae</taxon>
        <taxon>Pisolithus</taxon>
    </lineage>
</organism>
<dbReference type="HOGENOM" id="CLU_038856_0_0_1"/>
<dbReference type="InParanoid" id="A0A0C3PJY8"/>
<keyword evidence="2" id="KW-1185">Reference proteome</keyword>
<dbReference type="Proteomes" id="UP000054217">
    <property type="component" value="Unassembled WGS sequence"/>
</dbReference>
<dbReference type="OrthoDB" id="3256525at2759"/>
<dbReference type="STRING" id="870435.A0A0C3PJY8"/>
<evidence type="ECO:0000313" key="2">
    <source>
        <dbReference type="Proteomes" id="UP000054217"/>
    </source>
</evidence>
<sequence length="394" mass="44484">MAPNSDCKLPPELWLTIFRLATQPDDGQLTATYEPFEGCFDMVSETVLRTRRSLVQVCRTWRTLATAFLYEDVRVRPDVEDALKKFLGSDQLSSEGKPSMPGRWVRRLELPYTLTDHSSSGADAIQILSSCPFLQTLVRPYLPEVRGQFPEPQLGFSTGIVPLSSLTRLDWWHCHTVAGSGGINSLVDVLHSTPHLQYLTLGGEFHTAQELDALDLPVLTTLRLRRVSATFLLRICGWVLPSLAHIILDFPSESYAIEQVWSTFGRQLSTVEFGRNVAFLMNDWITPFLRAGASSVKTFNYCIFFTVLSQLAVEVEALVECVGIHAFPCKMSPNNVWAHLDRHFWWLAGPSLPALQHVVLYGNWSEIMKDPRFPRLRRRLEDKGCNIKFASEGG</sequence>
<accession>A0A0C3PJY8</accession>
<gene>
    <name evidence="1" type="ORF">M404DRAFT_14533</name>
</gene>
<dbReference type="SUPFAM" id="SSF52047">
    <property type="entry name" value="RNI-like"/>
    <property type="match status" value="1"/>
</dbReference>